<feature type="domain" description="Beta-lactamase-related" evidence="3">
    <location>
        <begin position="32"/>
        <end position="344"/>
    </location>
</feature>
<dbReference type="InterPro" id="IPR001466">
    <property type="entry name" value="Beta-lactam-related"/>
</dbReference>
<dbReference type="Proteomes" id="UP001144347">
    <property type="component" value="Unassembled WGS sequence"/>
</dbReference>
<comment type="caution">
    <text evidence="4">The sequence shown here is derived from an EMBL/GenBank/DDBJ whole genome shotgun (WGS) entry which is preliminary data.</text>
</comment>
<accession>A0ABT4LA60</accession>
<evidence type="ECO:0000256" key="2">
    <source>
        <dbReference type="ARBA" id="ARBA00023136"/>
    </source>
</evidence>
<dbReference type="Pfam" id="PF00144">
    <property type="entry name" value="Beta-lactamase"/>
    <property type="match status" value="1"/>
</dbReference>
<proteinExistence type="predicted"/>
<evidence type="ECO:0000313" key="4">
    <source>
        <dbReference type="EMBL" id="MCZ4244798.1"/>
    </source>
</evidence>
<dbReference type="EMBL" id="JAPWGM010000004">
    <property type="protein sequence ID" value="MCZ4244798.1"/>
    <property type="molecule type" value="Genomic_DNA"/>
</dbReference>
<evidence type="ECO:0000259" key="3">
    <source>
        <dbReference type="Pfam" id="PF00144"/>
    </source>
</evidence>
<comment type="subcellular location">
    <subcellularLocation>
        <location evidence="1">Membrane</location>
    </subcellularLocation>
</comment>
<dbReference type="GO" id="GO:0016787">
    <property type="term" value="F:hydrolase activity"/>
    <property type="evidence" value="ECO:0007669"/>
    <property type="project" value="UniProtKB-KW"/>
</dbReference>
<protein>
    <submittedName>
        <fullName evidence="4">Serine hydrolase</fullName>
    </submittedName>
</protein>
<name>A0ABT4LA60_9SPHI</name>
<keyword evidence="2" id="KW-0472">Membrane</keyword>
<reference evidence="4" key="1">
    <citation type="submission" date="2022-12" db="EMBL/GenBank/DDBJ databases">
        <title>Genome sequence of HCMS5-2.</title>
        <authorList>
            <person name="Woo H."/>
        </authorList>
    </citation>
    <scope>NUCLEOTIDE SEQUENCE</scope>
    <source>
        <strain evidence="4">HCMS5-2</strain>
    </source>
</reference>
<organism evidence="4 5">
    <name type="scientific">Pedobacter punctiformis</name>
    <dbReference type="NCBI Taxonomy" id="3004097"/>
    <lineage>
        <taxon>Bacteria</taxon>
        <taxon>Pseudomonadati</taxon>
        <taxon>Bacteroidota</taxon>
        <taxon>Sphingobacteriia</taxon>
        <taxon>Sphingobacteriales</taxon>
        <taxon>Sphingobacteriaceae</taxon>
        <taxon>Pedobacter</taxon>
    </lineage>
</organism>
<evidence type="ECO:0000256" key="1">
    <source>
        <dbReference type="ARBA" id="ARBA00004370"/>
    </source>
</evidence>
<keyword evidence="5" id="KW-1185">Reference proteome</keyword>
<dbReference type="InterPro" id="IPR050491">
    <property type="entry name" value="AmpC-like"/>
</dbReference>
<dbReference type="InterPro" id="IPR012338">
    <property type="entry name" value="Beta-lactam/transpept-like"/>
</dbReference>
<dbReference type="RefSeq" id="WP_269427856.1">
    <property type="nucleotide sequence ID" value="NZ_JAPWGM010000004.1"/>
</dbReference>
<gene>
    <name evidence="4" type="ORF">O0955_12365</name>
</gene>
<keyword evidence="4" id="KW-0378">Hydrolase</keyword>
<dbReference type="PANTHER" id="PTHR46825">
    <property type="entry name" value="D-ALANYL-D-ALANINE-CARBOXYPEPTIDASE/ENDOPEPTIDASE AMPH"/>
    <property type="match status" value="1"/>
</dbReference>
<sequence length="363" mass="41514">MRRLFTTILIITASFKIKAQETSIVADSLMLKNQIPELGFVVVSADSVLELKTLGFHRIDIKNEQTKANINDYFHLGSNTKAITGFIAAYLVENNKIQWTTKFFDLFPSWKKQSNPKYLNITLADLLSHRAKIQPYTSGLEFQELPEFEGDKSEQRKQFSKYLLIEKPVKNNEKLYNYSNAGYSIAALMLEKVSGKTWEELIKEIMKKKLNVDVRFSWPNKINLNQPYGHWIENDTLKPLLSDTDYNLSLGEPAGDICMTLPDYAKFIQLNLQGLLGSDNILKAGTYNFLHFGLKDYSIGWGNINNKEKQLSEHSGSAGTFFCYTLLDKNKKLAYIIVANSATQETQESIFKLLNILRKKYGK</sequence>
<dbReference type="Gene3D" id="3.40.710.10">
    <property type="entry name" value="DD-peptidase/beta-lactamase superfamily"/>
    <property type="match status" value="1"/>
</dbReference>
<evidence type="ECO:0000313" key="5">
    <source>
        <dbReference type="Proteomes" id="UP001144347"/>
    </source>
</evidence>
<dbReference type="SUPFAM" id="SSF56601">
    <property type="entry name" value="beta-lactamase/transpeptidase-like"/>
    <property type="match status" value="1"/>
</dbReference>
<dbReference type="PANTHER" id="PTHR46825:SF11">
    <property type="entry name" value="PENICILLIN-BINDING PROTEIN 4"/>
    <property type="match status" value="1"/>
</dbReference>